<dbReference type="EMBL" id="LZFO01000020">
    <property type="protein sequence ID" value="OFI05874.1"/>
    <property type="molecule type" value="Genomic_DNA"/>
</dbReference>
<dbReference type="InterPro" id="IPR030910">
    <property type="entry name" value="SLAP_dom"/>
</dbReference>
<dbReference type="OrthoDB" id="1907642at2"/>
<evidence type="ECO:0000313" key="2">
    <source>
        <dbReference type="Proteomes" id="UP000175744"/>
    </source>
</evidence>
<dbReference type="PATRIC" id="fig|1121290.3.peg.1477"/>
<keyword evidence="2" id="KW-1185">Reference proteome</keyword>
<protein>
    <recommendedName>
        <fullName evidence="3">SLAP domain-containing protein</fullName>
    </recommendedName>
</protein>
<accession>A0A1E8EY49</accession>
<sequence length="281" mass="32295">MSNSKRREVKTELSLLGKYNDIISDVHKQVLEEEISQLPPIKEGEVSVHGVYAYDTGEYIEVKVYIRNGLNKNINFTEVPFLLLNNKNEVLARETFNLEKVGLVPAGGARPYKLNFHKDNLLVDKIPIDDWKITFDKEVQATTYVSVEYENLPENMPEESKKVYYEFLNNLSPLKQGDITLDRFSIGINKEGNILVTIVIRNGSNKHISVEEIPVTVTDKNNILMASNVFKMDNLSILPCKARICHFVFPMDVKLDRDMDLSDWKVYFEAANKNNTENIYK</sequence>
<evidence type="ECO:0000313" key="1">
    <source>
        <dbReference type="EMBL" id="OFI05874.1"/>
    </source>
</evidence>
<proteinExistence type="predicted"/>
<dbReference type="STRING" id="1121290.CLAOCE_14920"/>
<gene>
    <name evidence="1" type="ORF">CLOACE_14920</name>
</gene>
<dbReference type="RefSeq" id="WP_070110473.1">
    <property type="nucleotide sequence ID" value="NZ_LZFO01000020.1"/>
</dbReference>
<dbReference type="NCBIfam" id="TIGR04398">
    <property type="entry name" value="SLAP_DUP"/>
    <property type="match status" value="2"/>
</dbReference>
<organism evidence="1 2">
    <name type="scientific">Clostridium acetireducens DSM 10703</name>
    <dbReference type="NCBI Taxonomy" id="1121290"/>
    <lineage>
        <taxon>Bacteria</taxon>
        <taxon>Bacillati</taxon>
        <taxon>Bacillota</taxon>
        <taxon>Clostridia</taxon>
        <taxon>Eubacteriales</taxon>
        <taxon>Clostridiaceae</taxon>
        <taxon>Clostridium</taxon>
    </lineage>
</organism>
<dbReference type="AlphaFoldDB" id="A0A1E8EY49"/>
<reference evidence="1 2" key="1">
    <citation type="submission" date="2016-06" db="EMBL/GenBank/DDBJ databases">
        <title>Genome sequence of Clostridium acetireducens DSM 10703.</title>
        <authorList>
            <person name="Poehlein A."/>
            <person name="Fluechter S."/>
            <person name="Duerre P."/>
            <person name="Daniel R."/>
        </authorList>
    </citation>
    <scope>NUCLEOTIDE SEQUENCE [LARGE SCALE GENOMIC DNA]</scope>
    <source>
        <strain evidence="1 2">DSM 10703</strain>
    </source>
</reference>
<comment type="caution">
    <text evidence="1">The sequence shown here is derived from an EMBL/GenBank/DDBJ whole genome shotgun (WGS) entry which is preliminary data.</text>
</comment>
<evidence type="ECO:0008006" key="3">
    <source>
        <dbReference type="Google" id="ProtNLM"/>
    </source>
</evidence>
<name>A0A1E8EY49_9CLOT</name>
<dbReference type="Proteomes" id="UP000175744">
    <property type="component" value="Unassembled WGS sequence"/>
</dbReference>